<feature type="chain" id="PRO_5043857969" evidence="1">
    <location>
        <begin position="21"/>
        <end position="118"/>
    </location>
</feature>
<proteinExistence type="predicted"/>
<protein>
    <submittedName>
        <fullName evidence="2">Uncharacterized protein</fullName>
    </submittedName>
</protein>
<gene>
    <name evidence="2" type="ORF">QX249_13230</name>
</gene>
<evidence type="ECO:0000313" key="3">
    <source>
        <dbReference type="Proteomes" id="UP001253193"/>
    </source>
</evidence>
<sequence length="118" mass="13155">MKQIFVGLLLNLITFSSANASSTISVNPMFLKIASGGSGSVLISNSSDREIELKLNVTDMTSLQSKYCSTGSDQLSVKAREEKVVQVQCLSNRDRELHLLEIDLSEFQKREVRRVVLY</sequence>
<evidence type="ECO:0000256" key="1">
    <source>
        <dbReference type="SAM" id="SignalP"/>
    </source>
</evidence>
<name>A0AAW8Q0M5_VIBPH</name>
<keyword evidence="1" id="KW-0732">Signal</keyword>
<accession>A0AAW8Q0M5</accession>
<reference evidence="2" key="1">
    <citation type="submission" date="2023-06" db="EMBL/GenBank/DDBJ databases">
        <title>Genomic Diversity of Vibrio spp. and Metagenomic Analysis of Pathogens in Florida Gulf Coastal Waters Following Hurricane Ian.</title>
        <authorList>
            <person name="Brumfield K.D."/>
        </authorList>
    </citation>
    <scope>NUCLEOTIDE SEQUENCE</scope>
    <source>
        <strain evidence="2">WBS2B-138</strain>
    </source>
</reference>
<evidence type="ECO:0000313" key="2">
    <source>
        <dbReference type="EMBL" id="MDS1821630.1"/>
    </source>
</evidence>
<dbReference type="RefSeq" id="WP_311020543.1">
    <property type="nucleotide sequence ID" value="NZ_JAUHGG010000003.1"/>
</dbReference>
<dbReference type="AlphaFoldDB" id="A0AAW8Q0M5"/>
<dbReference type="Proteomes" id="UP001253193">
    <property type="component" value="Unassembled WGS sequence"/>
</dbReference>
<feature type="signal peptide" evidence="1">
    <location>
        <begin position="1"/>
        <end position="20"/>
    </location>
</feature>
<dbReference type="EMBL" id="JAUHGG010000003">
    <property type="protein sequence ID" value="MDS1821630.1"/>
    <property type="molecule type" value="Genomic_DNA"/>
</dbReference>
<organism evidence="2 3">
    <name type="scientific">Vibrio parahaemolyticus</name>
    <dbReference type="NCBI Taxonomy" id="670"/>
    <lineage>
        <taxon>Bacteria</taxon>
        <taxon>Pseudomonadati</taxon>
        <taxon>Pseudomonadota</taxon>
        <taxon>Gammaproteobacteria</taxon>
        <taxon>Vibrionales</taxon>
        <taxon>Vibrionaceae</taxon>
        <taxon>Vibrio</taxon>
    </lineage>
</organism>
<comment type="caution">
    <text evidence="2">The sequence shown here is derived from an EMBL/GenBank/DDBJ whole genome shotgun (WGS) entry which is preliminary data.</text>
</comment>